<gene>
    <name evidence="1" type="ORF">RVIR1_08710</name>
</gene>
<evidence type="ECO:0000313" key="1">
    <source>
        <dbReference type="EMBL" id="BBB15354.1"/>
    </source>
</evidence>
<proteinExistence type="predicted"/>
<sequence length="411" mass="47267">MQKNVIYPFKQLFPYALPHYLQFAKDKNNLIQRLNKKVFPHIDFKQYDFNPYPLLLSHSLIAQIEEAHSLLTKAVTQIVTHYFKDPKLQSILSLPDKTLNLLASCQHKPYQLGAIRPDFLFDHDYHIKICEINARFPSNMFIFTEHLYEEMFQQYNLPSFNLSKPSINSTSTIQSFFDPKKSIHILIGKEKSTEIYLLKNKLLSTLSHPKLLALSTQENQQFILNLQQEELLALDPQQFTQITASTYFNDIRTVFIAHDKRLFAILCNQDIMSKYMTADEFKRLSHYIIPTYLIEEKIKRDLSANTDAWVLKKFTGGKGKGMTIGKATPPSLFKKILQTAALDTIAQPFIEQPLFNLINYHTDTKNSHASLYLVGSILSFNNQLLGPGLFRASVKTVINAASGATFFTPLY</sequence>
<protein>
    <recommendedName>
        <fullName evidence="3">Glutathionylspermidine synthase</fullName>
    </recommendedName>
</protein>
<dbReference type="SUPFAM" id="SSF56059">
    <property type="entry name" value="Glutathione synthetase ATP-binding domain-like"/>
    <property type="match status" value="1"/>
</dbReference>
<dbReference type="RefSeq" id="WP_126322815.1">
    <property type="nucleotide sequence ID" value="NZ_AP018005.1"/>
</dbReference>
<dbReference type="OrthoDB" id="9809896at2"/>
<accession>A0A2Z5UV49</accession>
<dbReference type="EMBL" id="AP018005">
    <property type="protein sequence ID" value="BBB15354.1"/>
    <property type="molecule type" value="Genomic_DNA"/>
</dbReference>
<keyword evidence="2" id="KW-1185">Reference proteome</keyword>
<dbReference type="KEGG" id="rvi:RVIR1_08710"/>
<evidence type="ECO:0000313" key="2">
    <source>
        <dbReference type="Proteomes" id="UP000282483"/>
    </source>
</evidence>
<dbReference type="Proteomes" id="UP000282483">
    <property type="component" value="Chromosome"/>
</dbReference>
<dbReference type="AlphaFoldDB" id="A0A2Z5UV49"/>
<evidence type="ECO:0008006" key="3">
    <source>
        <dbReference type="Google" id="ProtNLM"/>
    </source>
</evidence>
<organism evidence="1 2">
    <name type="scientific">Candidatus Rickettsiella viridis</name>
    <dbReference type="NCBI Taxonomy" id="676208"/>
    <lineage>
        <taxon>Bacteria</taxon>
        <taxon>Pseudomonadati</taxon>
        <taxon>Pseudomonadota</taxon>
        <taxon>Gammaproteobacteria</taxon>
        <taxon>Legionellales</taxon>
        <taxon>Coxiellaceae</taxon>
        <taxon>Rickettsiella</taxon>
    </lineage>
</organism>
<name>A0A2Z5UV49_9COXI</name>
<reference evidence="1 2" key="1">
    <citation type="submission" date="2017-03" db="EMBL/GenBank/DDBJ databases">
        <title>The genome sequence of Candidatus Rickettsiella viridis.</title>
        <authorList>
            <person name="Nikoh N."/>
            <person name="Tsuchida T."/>
            <person name="Yamaguchi K."/>
            <person name="Maeda T."/>
            <person name="Shigenobu S."/>
            <person name="Fukatsu T."/>
        </authorList>
    </citation>
    <scope>NUCLEOTIDE SEQUENCE [LARGE SCALE GENOMIC DNA]</scope>
    <source>
        <strain evidence="1 2">Ap-RA04</strain>
    </source>
</reference>